<comment type="caution">
    <text evidence="2">The sequence shown here is derived from an EMBL/GenBank/DDBJ whole genome shotgun (WGS) entry which is preliminary data.</text>
</comment>
<evidence type="ECO:0000313" key="2">
    <source>
        <dbReference type="EMBL" id="MED6128483.1"/>
    </source>
</evidence>
<feature type="region of interest" description="Disordered" evidence="1">
    <location>
        <begin position="1"/>
        <end position="32"/>
    </location>
</feature>
<dbReference type="Proteomes" id="UP001341840">
    <property type="component" value="Unassembled WGS sequence"/>
</dbReference>
<accession>A0ABU6RXV7</accession>
<organism evidence="2 3">
    <name type="scientific">Stylosanthes scabra</name>
    <dbReference type="NCBI Taxonomy" id="79078"/>
    <lineage>
        <taxon>Eukaryota</taxon>
        <taxon>Viridiplantae</taxon>
        <taxon>Streptophyta</taxon>
        <taxon>Embryophyta</taxon>
        <taxon>Tracheophyta</taxon>
        <taxon>Spermatophyta</taxon>
        <taxon>Magnoliopsida</taxon>
        <taxon>eudicotyledons</taxon>
        <taxon>Gunneridae</taxon>
        <taxon>Pentapetalae</taxon>
        <taxon>rosids</taxon>
        <taxon>fabids</taxon>
        <taxon>Fabales</taxon>
        <taxon>Fabaceae</taxon>
        <taxon>Papilionoideae</taxon>
        <taxon>50 kb inversion clade</taxon>
        <taxon>dalbergioids sensu lato</taxon>
        <taxon>Dalbergieae</taxon>
        <taxon>Pterocarpus clade</taxon>
        <taxon>Stylosanthes</taxon>
    </lineage>
</organism>
<evidence type="ECO:0000256" key="1">
    <source>
        <dbReference type="SAM" id="MobiDB-lite"/>
    </source>
</evidence>
<name>A0ABU6RXV7_9FABA</name>
<feature type="compositionally biased region" description="Polar residues" evidence="1">
    <location>
        <begin position="12"/>
        <end position="25"/>
    </location>
</feature>
<sequence length="257" mass="29840">MAHKGKEIAFASTPSRAHSTKNSNRGRGETFPADRFDKEIHYDRWKALEHRGYVHERIIRLPEEEPDFLRAHVLGLGWGFIYSSLVRINVTMVWEFCANFSSAEQDVVLFRGVKIPFTEDAIRRHLGIRIYLPDPAVDDAFEAVVKMYKESNLNMEDVFRVIGREDTNWADDPAVDTIPNPLDHAILKAHALAWHKVIMENIDPNLLASECRVLEYLGDEFYTVREVEMYCPYGDWKGERPRIRRGRLVPPRHPPQD</sequence>
<evidence type="ECO:0000313" key="3">
    <source>
        <dbReference type="Proteomes" id="UP001341840"/>
    </source>
</evidence>
<dbReference type="EMBL" id="JASCZI010032720">
    <property type="protein sequence ID" value="MED6128483.1"/>
    <property type="molecule type" value="Genomic_DNA"/>
</dbReference>
<keyword evidence="3" id="KW-1185">Reference proteome</keyword>
<gene>
    <name evidence="2" type="ORF">PIB30_098393</name>
</gene>
<protein>
    <submittedName>
        <fullName evidence="2">Uncharacterized protein</fullName>
    </submittedName>
</protein>
<reference evidence="2 3" key="1">
    <citation type="journal article" date="2023" name="Plants (Basel)">
        <title>Bridging the Gap: Combining Genomics and Transcriptomics Approaches to Understand Stylosanthes scabra, an Orphan Legume from the Brazilian Caatinga.</title>
        <authorList>
            <person name="Ferreira-Neto J.R.C."/>
            <person name="da Silva M.D."/>
            <person name="Binneck E."/>
            <person name="de Melo N.F."/>
            <person name="da Silva R.H."/>
            <person name="de Melo A.L.T.M."/>
            <person name="Pandolfi V."/>
            <person name="Bustamante F.O."/>
            <person name="Brasileiro-Vidal A.C."/>
            <person name="Benko-Iseppon A.M."/>
        </authorList>
    </citation>
    <scope>NUCLEOTIDE SEQUENCE [LARGE SCALE GENOMIC DNA]</scope>
    <source>
        <tissue evidence="2">Leaves</tissue>
    </source>
</reference>
<proteinExistence type="predicted"/>